<dbReference type="SUPFAM" id="SSF52833">
    <property type="entry name" value="Thioredoxin-like"/>
    <property type="match status" value="1"/>
</dbReference>
<dbReference type="PANTHER" id="PTHR11592">
    <property type="entry name" value="GLUTATHIONE PEROXIDASE"/>
    <property type="match status" value="1"/>
</dbReference>
<evidence type="ECO:0000256" key="2">
    <source>
        <dbReference type="ARBA" id="ARBA00022559"/>
    </source>
</evidence>
<evidence type="ECO:0000256" key="5">
    <source>
        <dbReference type="RuleBase" id="RU000499"/>
    </source>
</evidence>
<dbReference type="PROSITE" id="PS00763">
    <property type="entry name" value="GLUTATHIONE_PEROXID_2"/>
    <property type="match status" value="1"/>
</dbReference>
<dbReference type="AlphaFoldDB" id="A0A2S1LX86"/>
<dbReference type="PRINTS" id="PR01011">
    <property type="entry name" value="GLUTPROXDASE"/>
</dbReference>
<reference evidence="6 7" key="1">
    <citation type="submission" date="2018-01" db="EMBL/GenBank/DDBJ databases">
        <title>Genome sequence of Borrelia tachyglossi.</title>
        <authorList>
            <person name="Gofton A.W."/>
        </authorList>
    </citation>
    <scope>NUCLEOTIDE SEQUENCE [LARGE SCALE GENOMIC DNA]</scope>
    <source>
        <strain evidence="6 7">Bc-F10-1268</strain>
    </source>
</reference>
<dbReference type="Gene3D" id="3.40.30.10">
    <property type="entry name" value="Glutaredoxin"/>
    <property type="match status" value="1"/>
</dbReference>
<keyword evidence="7" id="KW-1185">Reference proteome</keyword>
<accession>A0A2S1LX86</accession>
<gene>
    <name evidence="6" type="ORF">CR532_02725</name>
</gene>
<dbReference type="EMBL" id="CP025785">
    <property type="protein sequence ID" value="AWG42892.1"/>
    <property type="molecule type" value="Genomic_DNA"/>
</dbReference>
<evidence type="ECO:0000256" key="1">
    <source>
        <dbReference type="ARBA" id="ARBA00006926"/>
    </source>
</evidence>
<dbReference type="GO" id="GO:0034599">
    <property type="term" value="P:cellular response to oxidative stress"/>
    <property type="evidence" value="ECO:0007669"/>
    <property type="project" value="TreeGrafter"/>
</dbReference>
<name>A0A2S1LX86_9SPIR</name>
<evidence type="ECO:0000256" key="3">
    <source>
        <dbReference type="ARBA" id="ARBA00023002"/>
    </source>
</evidence>
<dbReference type="InterPro" id="IPR029760">
    <property type="entry name" value="GPX_CS"/>
</dbReference>
<dbReference type="PROSITE" id="PS51355">
    <property type="entry name" value="GLUTATHIONE_PEROXID_3"/>
    <property type="match status" value="1"/>
</dbReference>
<dbReference type="FunFam" id="3.40.30.10:FF:000010">
    <property type="entry name" value="Glutathione peroxidase"/>
    <property type="match status" value="1"/>
</dbReference>
<dbReference type="GO" id="GO:0004601">
    <property type="term" value="F:peroxidase activity"/>
    <property type="evidence" value="ECO:0007669"/>
    <property type="project" value="UniProtKB-KW"/>
</dbReference>
<dbReference type="Proteomes" id="UP000244655">
    <property type="component" value="Chromosome"/>
</dbReference>
<keyword evidence="2 5" id="KW-0575">Peroxidase</keyword>
<comment type="similarity">
    <text evidence="1 5">Belongs to the glutathione peroxidase family.</text>
</comment>
<feature type="active site" evidence="4">
    <location>
        <position position="35"/>
    </location>
</feature>
<dbReference type="InterPro" id="IPR000889">
    <property type="entry name" value="Glutathione_peroxidase"/>
</dbReference>
<proteinExistence type="inferred from homology"/>
<dbReference type="OrthoDB" id="9809733at2"/>
<evidence type="ECO:0000313" key="7">
    <source>
        <dbReference type="Proteomes" id="UP000244655"/>
    </source>
</evidence>
<dbReference type="RefSeq" id="WP_108729291.1">
    <property type="nucleotide sequence ID" value="NZ_CP025785.1"/>
</dbReference>
<organism evidence="6 7">
    <name type="scientific">Candidatus Borreliella tachyglossi</name>
    <dbReference type="NCBI Taxonomy" id="1964448"/>
    <lineage>
        <taxon>Bacteria</taxon>
        <taxon>Pseudomonadati</taxon>
        <taxon>Spirochaetota</taxon>
        <taxon>Spirochaetia</taxon>
        <taxon>Spirochaetales</taxon>
        <taxon>Borreliaceae</taxon>
        <taxon>Borreliella</taxon>
    </lineage>
</organism>
<dbReference type="Pfam" id="PF00255">
    <property type="entry name" value="GSHPx"/>
    <property type="match status" value="1"/>
</dbReference>
<dbReference type="CDD" id="cd00340">
    <property type="entry name" value="GSH_Peroxidase"/>
    <property type="match status" value="1"/>
</dbReference>
<evidence type="ECO:0000313" key="6">
    <source>
        <dbReference type="EMBL" id="AWG42892.1"/>
    </source>
</evidence>
<sequence>MSIYDFRVRLASGPEISISDYMRKVLLIVNVASNCSYTNQYQDLEMLYRMYKRRGLFILGFPCNQFGLQEPGSNHEILRFCQTIYNVSFPIFSKIDVNGENAHPLYRYLTENSPEEFKGDIQWNFTKFLINRQGGVVGRYDSKILPMNIKGRVERLLNVI</sequence>
<protein>
    <recommendedName>
        <fullName evidence="5">Glutathione peroxidase</fullName>
    </recommendedName>
</protein>
<evidence type="ECO:0000256" key="4">
    <source>
        <dbReference type="PIRSR" id="PIRSR000303-1"/>
    </source>
</evidence>
<keyword evidence="3 5" id="KW-0560">Oxidoreductase</keyword>
<dbReference type="PIRSF" id="PIRSF000303">
    <property type="entry name" value="Glutathion_perox"/>
    <property type="match status" value="1"/>
</dbReference>
<dbReference type="PANTHER" id="PTHR11592:SF78">
    <property type="entry name" value="GLUTATHIONE PEROXIDASE"/>
    <property type="match status" value="1"/>
</dbReference>
<dbReference type="InterPro" id="IPR036249">
    <property type="entry name" value="Thioredoxin-like_sf"/>
</dbReference>